<dbReference type="SUPFAM" id="SSF50969">
    <property type="entry name" value="YVTN repeat-like/Quinoprotein amine dehydrogenase"/>
    <property type="match status" value="1"/>
</dbReference>
<dbReference type="EMBL" id="CP116942">
    <property type="protein sequence ID" value="WCO65737.1"/>
    <property type="molecule type" value="Genomic_DNA"/>
</dbReference>
<sequence length="1368" mass="137763">MRVLAIALPLVLVAAGVVVWSPWEGGDAGPETNEVLDEDGDLAMPMPRLSEDVHVSDNDDGSLQVTFGIDYSVAHTGRARPGSPDADAKPDMAQVTVMVTEHVAPSGPIRLTPTFRQAVDDRELTDDTTSSRYSVRIPPKIRDYLHDQGLGSSDADDREAALRHIDIDVQQLRDWKVVDGTYDWAQGRAWTGADVVTESAAITDDSTITVTNATQLGIYGPDGTVAQDEHQVYDLGDWSRQADTDAYATDIALAGSPVECIDQGDGSNPQGFSMLNGWDVEDDLPPGTVPPGASVTQQVNADDGLGRTAPDVAQEYASSVVLSAAGWFGVSTPGVQSGIFQGAAVVSEAFGEELGVALEMASGVPVTALLGLADSLYEAATDSCASFANVLSLTAAEPAGAMTSIGWGDQTDGLDLTYDSASAGGSPVTNNVQTVPSTGVAAAVLDGPGEPLAFRPSLEQAATVACGTGCGGSANNLIDVRWSTQPQCPFTPLSTCVPTADEVADQPEVTVPGTDLCGPDNALCPPVAAAPNADAQETSAADDLAGAGYEVVAQVQPDAPITALATTEDGRVWAGDADGDLSEITDFAALDTWSTAEAGVTAMGALGNTVVWADEDGYVFGTDTTASTPLPEEVAELSQPVGHMAPDGDGLLYLAGTDRLWAYGGDGDPDEVDVDWPDGVDVTSMTANDTYLFVGFEDGWITRCTLTDCAGTWTTVHDGGFGSDAQGLTTVGDAVYVGLANGAQAQVDATTGATLVYGEPVDEGGQIAGMATVGGNVYTGGCLGYQSPVSGDLLGVEVLTALSEVDGETVPRYDPESTYDTCQNPTETTTKYKGFDPDQYAMLATPPGDGHPALVVVALTIGSGSFLYVLENALPTTDALCLGDDGCPSPGPAAPPPSPPPAPSGSLEGIGAPSVASTCTPSDLDGTYVAASSDAPLSTAAGESVTAGFEVTAPTGPDGCSTIYAWDLDHLGTFPYGTWQANAYPAASTPGAQDISVGSTWDRPLPTTVGGTAVAEPGAGSDGPTPTPVTVASGGSQLQVDLTADGDADASGAEALVLRVDTAAGADPAALVVAHDTLTGAGQDVPAPTPLFVAPAPPPTTTTTTTTAPSTSTSTTTSTTTTTTSPSTTTTTQPPACSLPDLDLAAKAAALWPLDDRSSTAADASGHGNTATITSAAAYDQTPGPLAGCPGNGGLQLDGSSTHVTAPSSVDPATTGSALTVAAFVKLASDATGAPRVIANDRTDSTGTGFELTLGTSGGAVSSGAFTVGLPGGAVTAPWTAALSDGGWHLLVGTYDGATVTAYVDGQPVGSAPGTGAITAGSEPVTLGWDPVQSSDALGGWMADAAVVPTALSAAQVASIWARAQGSS</sequence>
<dbReference type="SUPFAM" id="SSF49899">
    <property type="entry name" value="Concanavalin A-like lectins/glucanases"/>
    <property type="match status" value="1"/>
</dbReference>
<dbReference type="RefSeq" id="WP_272735264.1">
    <property type="nucleotide sequence ID" value="NZ_CP116942.1"/>
</dbReference>
<evidence type="ECO:0000313" key="3">
    <source>
        <dbReference type="Proteomes" id="UP001216390"/>
    </source>
</evidence>
<dbReference type="Gene3D" id="2.60.120.200">
    <property type="match status" value="1"/>
</dbReference>
<evidence type="ECO:0000313" key="2">
    <source>
        <dbReference type="EMBL" id="WCO65737.1"/>
    </source>
</evidence>
<feature type="region of interest" description="Disordered" evidence="1">
    <location>
        <begin position="1083"/>
        <end position="1136"/>
    </location>
</feature>
<name>A0AAF0BSS9_9ACTN</name>
<dbReference type="Pfam" id="PF13385">
    <property type="entry name" value="Laminin_G_3"/>
    <property type="match status" value="1"/>
</dbReference>
<evidence type="ECO:0000256" key="1">
    <source>
        <dbReference type="SAM" id="MobiDB-lite"/>
    </source>
</evidence>
<keyword evidence="3" id="KW-1185">Reference proteome</keyword>
<protein>
    <submittedName>
        <fullName evidence="2">LamG domain-containing protein</fullName>
    </submittedName>
</protein>
<feature type="region of interest" description="Disordered" evidence="1">
    <location>
        <begin position="885"/>
        <end position="914"/>
    </location>
</feature>
<feature type="compositionally biased region" description="Pro residues" evidence="1">
    <location>
        <begin position="889"/>
        <end position="903"/>
    </location>
</feature>
<dbReference type="InterPro" id="IPR013320">
    <property type="entry name" value="ConA-like_dom_sf"/>
</dbReference>
<dbReference type="Proteomes" id="UP001216390">
    <property type="component" value="Chromosome"/>
</dbReference>
<proteinExistence type="predicted"/>
<accession>A0AAF0BSS9</accession>
<reference evidence="2" key="1">
    <citation type="submission" date="2023-01" db="EMBL/GenBank/DDBJ databases">
        <title>The diversity of Class Acidimicrobiia in South China Sea sediment environments and the proposal of Iamia marina sp. nov., a novel species of the genus Iamia.</title>
        <authorList>
            <person name="He Y."/>
            <person name="Tian X."/>
        </authorList>
    </citation>
    <scope>NUCLEOTIDE SEQUENCE</scope>
    <source>
        <strain evidence="2">DSM 19957</strain>
    </source>
</reference>
<gene>
    <name evidence="2" type="ORF">PO878_14630</name>
</gene>
<feature type="compositionally biased region" description="Low complexity" evidence="1">
    <location>
        <begin position="1101"/>
        <end position="1132"/>
    </location>
</feature>
<organism evidence="2 3">
    <name type="scientific">Iamia majanohamensis</name>
    <dbReference type="NCBI Taxonomy" id="467976"/>
    <lineage>
        <taxon>Bacteria</taxon>
        <taxon>Bacillati</taxon>
        <taxon>Actinomycetota</taxon>
        <taxon>Acidimicrobiia</taxon>
        <taxon>Acidimicrobiales</taxon>
        <taxon>Iamiaceae</taxon>
        <taxon>Iamia</taxon>
    </lineage>
</organism>
<dbReference type="InterPro" id="IPR011044">
    <property type="entry name" value="Quino_amine_DH_bsu"/>
</dbReference>
<dbReference type="KEGG" id="ima:PO878_14630"/>